<sequence length="245" mass="27766">MLGEERLIVSSIPGTTRDAIDTPFEYDGQKYVLIDTAGMRRKSKIKEEIERYSISRAVAAGERCDVAVLVIDAQEGITDQDAKIAGIAHERGKAAIIAVNKWDIIEKDDKTMNKFLKDIANDLSYMAYAPRVFISAVTGQRVIKMLDTVKEVYANNNLRVSTGVLNDVLIDAMAMQQPPAEKGRQLKIYYITQVSVKPPTFVIFVNDRELMHFSYRRYIENQLRQNFGFIGTPIHFVVRQKGDKD</sequence>
<dbReference type="FunFam" id="3.40.50.300:FF:000040">
    <property type="entry name" value="GTPase Der"/>
    <property type="match status" value="1"/>
</dbReference>
<gene>
    <name evidence="9" type="primary">der_54</name>
    <name evidence="9" type="ORF">SDC9_171827</name>
</gene>
<comment type="similarity">
    <text evidence="1">Belongs to the TRAFAC class TrmE-Era-EngA-EngB-Septin-like GTPase superfamily. EngA (Der) GTPase family.</text>
</comment>
<keyword evidence="4" id="KW-0677">Repeat</keyword>
<dbReference type="Gene3D" id="3.30.300.20">
    <property type="match status" value="1"/>
</dbReference>
<dbReference type="GO" id="GO:0005525">
    <property type="term" value="F:GTP binding"/>
    <property type="evidence" value="ECO:0007669"/>
    <property type="project" value="UniProtKB-KW"/>
</dbReference>
<dbReference type="NCBIfam" id="TIGR03594">
    <property type="entry name" value="GTPase_EngA"/>
    <property type="match status" value="1"/>
</dbReference>
<dbReference type="FunFam" id="3.30.300.20:FF:000004">
    <property type="entry name" value="GTPase Der"/>
    <property type="match status" value="1"/>
</dbReference>
<dbReference type="InterPro" id="IPR015946">
    <property type="entry name" value="KH_dom-like_a/b"/>
</dbReference>
<evidence type="ECO:0000313" key="9">
    <source>
        <dbReference type="EMBL" id="MPN24428.1"/>
    </source>
</evidence>
<dbReference type="NCBIfam" id="TIGR00231">
    <property type="entry name" value="small_GTP"/>
    <property type="match status" value="1"/>
</dbReference>
<protein>
    <recommendedName>
        <fullName evidence="2">GTPase Der</fullName>
    </recommendedName>
    <alternativeName>
        <fullName evidence="7">GTP-binding protein EngA</fullName>
    </alternativeName>
</protein>
<dbReference type="GO" id="GO:0042254">
    <property type="term" value="P:ribosome biogenesis"/>
    <property type="evidence" value="ECO:0007669"/>
    <property type="project" value="UniProtKB-KW"/>
</dbReference>
<evidence type="ECO:0000256" key="4">
    <source>
        <dbReference type="ARBA" id="ARBA00022737"/>
    </source>
</evidence>
<evidence type="ECO:0000259" key="8">
    <source>
        <dbReference type="PROSITE" id="PS51712"/>
    </source>
</evidence>
<dbReference type="PANTHER" id="PTHR43834">
    <property type="entry name" value="GTPASE DER"/>
    <property type="match status" value="1"/>
</dbReference>
<evidence type="ECO:0000256" key="1">
    <source>
        <dbReference type="ARBA" id="ARBA00008279"/>
    </source>
</evidence>
<dbReference type="EMBL" id="VSSQ01073281">
    <property type="protein sequence ID" value="MPN24428.1"/>
    <property type="molecule type" value="Genomic_DNA"/>
</dbReference>
<name>A0A645GBX9_9ZZZZ</name>
<evidence type="ECO:0000256" key="2">
    <source>
        <dbReference type="ARBA" id="ARBA00020953"/>
    </source>
</evidence>
<evidence type="ECO:0000256" key="3">
    <source>
        <dbReference type="ARBA" id="ARBA00022517"/>
    </source>
</evidence>
<organism evidence="9">
    <name type="scientific">bioreactor metagenome</name>
    <dbReference type="NCBI Taxonomy" id="1076179"/>
    <lineage>
        <taxon>unclassified sequences</taxon>
        <taxon>metagenomes</taxon>
        <taxon>ecological metagenomes</taxon>
    </lineage>
</organism>
<dbReference type="Gene3D" id="3.40.50.300">
    <property type="entry name" value="P-loop containing nucleotide triphosphate hydrolases"/>
    <property type="match status" value="1"/>
</dbReference>
<dbReference type="InterPro" id="IPR027417">
    <property type="entry name" value="P-loop_NTPase"/>
</dbReference>
<dbReference type="PROSITE" id="PS51712">
    <property type="entry name" value="G_ENGA"/>
    <property type="match status" value="1"/>
</dbReference>
<dbReference type="SUPFAM" id="SSF52540">
    <property type="entry name" value="P-loop containing nucleoside triphosphate hydrolases"/>
    <property type="match status" value="1"/>
</dbReference>
<dbReference type="PANTHER" id="PTHR43834:SF6">
    <property type="entry name" value="GTPASE DER"/>
    <property type="match status" value="1"/>
</dbReference>
<feature type="domain" description="EngA-type G" evidence="8">
    <location>
        <begin position="1"/>
        <end position="157"/>
    </location>
</feature>
<dbReference type="AlphaFoldDB" id="A0A645GBX9"/>
<dbReference type="Pfam" id="PF01926">
    <property type="entry name" value="MMR_HSR1"/>
    <property type="match status" value="1"/>
</dbReference>
<keyword evidence="5" id="KW-0547">Nucleotide-binding</keyword>
<keyword evidence="3" id="KW-0690">Ribosome biogenesis</keyword>
<dbReference type="InterPro" id="IPR006073">
    <property type="entry name" value="GTP-bd"/>
</dbReference>
<reference evidence="9" key="1">
    <citation type="submission" date="2019-08" db="EMBL/GenBank/DDBJ databases">
        <authorList>
            <person name="Kucharzyk K."/>
            <person name="Murdoch R.W."/>
            <person name="Higgins S."/>
            <person name="Loffler F."/>
        </authorList>
    </citation>
    <scope>NUCLEOTIDE SEQUENCE</scope>
</reference>
<evidence type="ECO:0000256" key="7">
    <source>
        <dbReference type="ARBA" id="ARBA00032345"/>
    </source>
</evidence>
<dbReference type="InterPro" id="IPR031166">
    <property type="entry name" value="G_ENGA"/>
</dbReference>
<dbReference type="InterPro" id="IPR032859">
    <property type="entry name" value="KH_dom-like"/>
</dbReference>
<proteinExistence type="inferred from homology"/>
<dbReference type="InterPro" id="IPR016484">
    <property type="entry name" value="GTPase_Der"/>
</dbReference>
<dbReference type="GO" id="GO:0043022">
    <property type="term" value="F:ribosome binding"/>
    <property type="evidence" value="ECO:0007669"/>
    <property type="project" value="TreeGrafter"/>
</dbReference>
<keyword evidence="6" id="KW-0342">GTP-binding</keyword>
<dbReference type="CDD" id="cd01895">
    <property type="entry name" value="EngA2"/>
    <property type="match status" value="1"/>
</dbReference>
<accession>A0A645GBX9</accession>
<dbReference type="InterPro" id="IPR005225">
    <property type="entry name" value="Small_GTP-bd"/>
</dbReference>
<evidence type="ECO:0000256" key="6">
    <source>
        <dbReference type="ARBA" id="ARBA00023134"/>
    </source>
</evidence>
<evidence type="ECO:0000256" key="5">
    <source>
        <dbReference type="ARBA" id="ARBA00022741"/>
    </source>
</evidence>
<dbReference type="Pfam" id="PF14714">
    <property type="entry name" value="KH_dom-like"/>
    <property type="match status" value="1"/>
</dbReference>
<comment type="caution">
    <text evidence="9">The sequence shown here is derived from an EMBL/GenBank/DDBJ whole genome shotgun (WGS) entry which is preliminary data.</text>
</comment>